<evidence type="ECO:0000256" key="2">
    <source>
        <dbReference type="ARBA" id="ARBA00022857"/>
    </source>
</evidence>
<dbReference type="InterPro" id="IPR045313">
    <property type="entry name" value="CBR1-like"/>
</dbReference>
<evidence type="ECO:0000256" key="1">
    <source>
        <dbReference type="ARBA" id="ARBA00006484"/>
    </source>
</evidence>
<keyword evidence="2" id="KW-0521">NADP</keyword>
<dbReference type="SUPFAM" id="SSF51735">
    <property type="entry name" value="NAD(P)-binding Rossmann-fold domains"/>
    <property type="match status" value="1"/>
</dbReference>
<evidence type="ECO:0000313" key="6">
    <source>
        <dbReference type="EMBL" id="KAK7791271.1"/>
    </source>
</evidence>
<dbReference type="InterPro" id="IPR036291">
    <property type="entry name" value="NAD(P)-bd_dom_sf"/>
</dbReference>
<dbReference type="PANTHER" id="PTHR43963:SF4">
    <property type="entry name" value="CARBONYL REDUCTASE (NADPH)"/>
    <property type="match status" value="1"/>
</dbReference>
<sequence>MSQKVAVVTGGNKGIGFEIVKGLCQKFDGVVYLTARDVDRGSRAVEELKKEGLDPKFHQLDICDQQSLNTFKKHLEDNYGGLDILVNNAAIAFKVVLFQMASTEPFSVQAEQTIHVNYTSLLETCHILFPLLKPHARVVNVSSSAGHLSRIPGESLKQKLANPSLTEEELTTLMNDFVQAAKNGNHSEQGWPNSAYSVSKVGVSALSFLQQRAFDKDTREDLVVNAVHPGYVKTDMSSQKGNLTPEEGADAPLFCALLAPYVQSPRGEYVWWNRKVVDWQNDINV</sequence>
<dbReference type="InterPro" id="IPR002347">
    <property type="entry name" value="SDR_fam"/>
</dbReference>
<organism evidence="6 7">
    <name type="scientific">Gryllus longicercus</name>
    <dbReference type="NCBI Taxonomy" id="2509291"/>
    <lineage>
        <taxon>Eukaryota</taxon>
        <taxon>Metazoa</taxon>
        <taxon>Ecdysozoa</taxon>
        <taxon>Arthropoda</taxon>
        <taxon>Hexapoda</taxon>
        <taxon>Insecta</taxon>
        <taxon>Pterygota</taxon>
        <taxon>Neoptera</taxon>
        <taxon>Polyneoptera</taxon>
        <taxon>Orthoptera</taxon>
        <taxon>Ensifera</taxon>
        <taxon>Gryllidea</taxon>
        <taxon>Grylloidea</taxon>
        <taxon>Gryllidae</taxon>
        <taxon>Gryllinae</taxon>
        <taxon>Gryllus</taxon>
    </lineage>
</organism>
<dbReference type="AlphaFoldDB" id="A0AAN9Z016"/>
<dbReference type="EMBL" id="JAZDUA010000547">
    <property type="protein sequence ID" value="KAK7791271.1"/>
    <property type="molecule type" value="Genomic_DNA"/>
</dbReference>
<evidence type="ECO:0000256" key="5">
    <source>
        <dbReference type="RuleBase" id="RU000363"/>
    </source>
</evidence>
<dbReference type="Pfam" id="PF00106">
    <property type="entry name" value="adh_short"/>
    <property type="match status" value="1"/>
</dbReference>
<accession>A0AAN9Z016</accession>
<keyword evidence="7" id="KW-1185">Reference proteome</keyword>
<dbReference type="GO" id="GO:0004090">
    <property type="term" value="F:carbonyl reductase (NADPH) activity"/>
    <property type="evidence" value="ECO:0007669"/>
    <property type="project" value="UniProtKB-EC"/>
</dbReference>
<protein>
    <recommendedName>
        <fullName evidence="4">carbonyl reductase (NADPH)</fullName>
        <ecNumber evidence="4">1.1.1.184</ecNumber>
    </recommendedName>
</protein>
<keyword evidence="3" id="KW-0560">Oxidoreductase</keyword>
<comment type="caution">
    <text evidence="6">The sequence shown here is derived from an EMBL/GenBank/DDBJ whole genome shotgun (WGS) entry which is preliminary data.</text>
</comment>
<evidence type="ECO:0000256" key="3">
    <source>
        <dbReference type="ARBA" id="ARBA00023002"/>
    </source>
</evidence>
<comment type="similarity">
    <text evidence="1 5">Belongs to the short-chain dehydrogenases/reductases (SDR) family.</text>
</comment>
<dbReference type="PROSITE" id="PS00061">
    <property type="entry name" value="ADH_SHORT"/>
    <property type="match status" value="1"/>
</dbReference>
<dbReference type="Proteomes" id="UP001378592">
    <property type="component" value="Unassembled WGS sequence"/>
</dbReference>
<reference evidence="6 7" key="1">
    <citation type="submission" date="2024-03" db="EMBL/GenBank/DDBJ databases">
        <title>The genome assembly and annotation of the cricket Gryllus longicercus Weissman &amp; Gray.</title>
        <authorList>
            <person name="Szrajer S."/>
            <person name="Gray D."/>
            <person name="Ylla G."/>
        </authorList>
    </citation>
    <scope>NUCLEOTIDE SEQUENCE [LARGE SCALE GENOMIC DNA]</scope>
    <source>
        <strain evidence="6">DAG 2021-001</strain>
        <tissue evidence="6">Whole body minus gut</tissue>
    </source>
</reference>
<dbReference type="CDD" id="cd05324">
    <property type="entry name" value="carb_red_PTCR-like_SDR_c"/>
    <property type="match status" value="1"/>
</dbReference>
<dbReference type="Gene3D" id="3.40.50.720">
    <property type="entry name" value="NAD(P)-binding Rossmann-like Domain"/>
    <property type="match status" value="1"/>
</dbReference>
<evidence type="ECO:0000313" key="7">
    <source>
        <dbReference type="Proteomes" id="UP001378592"/>
    </source>
</evidence>
<dbReference type="EC" id="1.1.1.184" evidence="4"/>
<name>A0AAN9Z016_9ORTH</name>
<dbReference type="PANTHER" id="PTHR43963">
    <property type="entry name" value="CARBONYL REDUCTASE 1-RELATED"/>
    <property type="match status" value="1"/>
</dbReference>
<dbReference type="PRINTS" id="PR00080">
    <property type="entry name" value="SDRFAMILY"/>
</dbReference>
<dbReference type="PRINTS" id="PR00081">
    <property type="entry name" value="GDHRDH"/>
</dbReference>
<evidence type="ECO:0000256" key="4">
    <source>
        <dbReference type="ARBA" id="ARBA00026118"/>
    </source>
</evidence>
<dbReference type="InterPro" id="IPR020904">
    <property type="entry name" value="Sc_DH/Rdtase_CS"/>
</dbReference>
<proteinExistence type="inferred from homology"/>
<gene>
    <name evidence="6" type="ORF">R5R35_005589</name>
</gene>